<dbReference type="PRINTS" id="PR00455">
    <property type="entry name" value="HTHTETR"/>
</dbReference>
<sequence length="205" mass="21795">MDAATASPALDAPIDTAPVPVSSPQERLIEAATRLFCRYGINSVGVDAIVDAAGTAKTTLYKSFGSKDGLVEAVLEREGRAWRDWFLAEIDGPGGTARERLGRIAPTLKLWFERENFYGCPFINAVGESDKADDRMRNLAIAHKKVVLERLSTLCGEAGFAQPPQVAHALGLIIDGAIVAALVTRDAGVADTAAMACDALIKSRP</sequence>
<dbReference type="RefSeq" id="WP_115690742.1">
    <property type="nucleotide sequence ID" value="NZ_CP031417.1"/>
</dbReference>
<dbReference type="InterPro" id="IPR009057">
    <property type="entry name" value="Homeodomain-like_sf"/>
</dbReference>
<dbReference type="AlphaFoldDB" id="A0A345ZV26"/>
<evidence type="ECO:0000259" key="4">
    <source>
        <dbReference type="PROSITE" id="PS50977"/>
    </source>
</evidence>
<evidence type="ECO:0000256" key="3">
    <source>
        <dbReference type="SAM" id="MobiDB-lite"/>
    </source>
</evidence>
<dbReference type="OrthoDB" id="9787680at2"/>
<keyword evidence="1 2" id="KW-0238">DNA-binding</keyword>
<evidence type="ECO:0000313" key="6">
    <source>
        <dbReference type="Proteomes" id="UP000254889"/>
    </source>
</evidence>
<dbReference type="PROSITE" id="PS50977">
    <property type="entry name" value="HTH_TETR_2"/>
    <property type="match status" value="1"/>
</dbReference>
<dbReference type="GO" id="GO:0003700">
    <property type="term" value="F:DNA-binding transcription factor activity"/>
    <property type="evidence" value="ECO:0007669"/>
    <property type="project" value="TreeGrafter"/>
</dbReference>
<reference evidence="5 6" key="1">
    <citation type="submission" date="2018-07" db="EMBL/GenBank/DDBJ databases">
        <authorList>
            <person name="Quirk P.G."/>
            <person name="Krulwich T.A."/>
        </authorList>
    </citation>
    <scope>NUCLEOTIDE SEQUENCE [LARGE SCALE GENOMIC DNA]</scope>
    <source>
        <strain evidence="5 6">CC-BB4</strain>
    </source>
</reference>
<keyword evidence="6" id="KW-1185">Reference proteome</keyword>
<evidence type="ECO:0000313" key="5">
    <source>
        <dbReference type="EMBL" id="AXK80773.1"/>
    </source>
</evidence>
<evidence type="ECO:0000256" key="1">
    <source>
        <dbReference type="ARBA" id="ARBA00023125"/>
    </source>
</evidence>
<proteinExistence type="predicted"/>
<dbReference type="GO" id="GO:0000976">
    <property type="term" value="F:transcription cis-regulatory region binding"/>
    <property type="evidence" value="ECO:0007669"/>
    <property type="project" value="TreeGrafter"/>
</dbReference>
<dbReference type="SUPFAM" id="SSF48498">
    <property type="entry name" value="Tetracyclin repressor-like, C-terminal domain"/>
    <property type="match status" value="1"/>
</dbReference>
<dbReference type="Gene3D" id="1.10.357.10">
    <property type="entry name" value="Tetracycline Repressor, domain 2"/>
    <property type="match status" value="1"/>
</dbReference>
<protein>
    <submittedName>
        <fullName evidence="5">TetR/AcrR family transcriptional regulator</fullName>
    </submittedName>
</protein>
<dbReference type="Pfam" id="PF00440">
    <property type="entry name" value="TetR_N"/>
    <property type="match status" value="1"/>
</dbReference>
<dbReference type="InterPro" id="IPR036271">
    <property type="entry name" value="Tet_transcr_reg_TetR-rel_C_sf"/>
</dbReference>
<dbReference type="InterPro" id="IPR050109">
    <property type="entry name" value="HTH-type_TetR-like_transc_reg"/>
</dbReference>
<dbReference type="PANTHER" id="PTHR30055">
    <property type="entry name" value="HTH-TYPE TRANSCRIPTIONAL REGULATOR RUTR"/>
    <property type="match status" value="1"/>
</dbReference>
<dbReference type="Proteomes" id="UP000254889">
    <property type="component" value="Chromosome"/>
</dbReference>
<feature type="region of interest" description="Disordered" evidence="3">
    <location>
        <begin position="1"/>
        <end position="20"/>
    </location>
</feature>
<dbReference type="KEGG" id="ptaw:DW352_09785"/>
<gene>
    <name evidence="5" type="ORF">DW352_09785</name>
</gene>
<feature type="domain" description="HTH tetR-type" evidence="4">
    <location>
        <begin position="22"/>
        <end position="82"/>
    </location>
</feature>
<evidence type="ECO:0000256" key="2">
    <source>
        <dbReference type="PROSITE-ProRule" id="PRU00335"/>
    </source>
</evidence>
<name>A0A345ZV26_9HYPH</name>
<dbReference type="SUPFAM" id="SSF46689">
    <property type="entry name" value="Homeodomain-like"/>
    <property type="match status" value="1"/>
</dbReference>
<dbReference type="InterPro" id="IPR001647">
    <property type="entry name" value="HTH_TetR"/>
</dbReference>
<organism evidence="5 6">
    <name type="scientific">Pseudolabrys taiwanensis</name>
    <dbReference type="NCBI Taxonomy" id="331696"/>
    <lineage>
        <taxon>Bacteria</taxon>
        <taxon>Pseudomonadati</taxon>
        <taxon>Pseudomonadota</taxon>
        <taxon>Alphaproteobacteria</taxon>
        <taxon>Hyphomicrobiales</taxon>
        <taxon>Xanthobacteraceae</taxon>
        <taxon>Pseudolabrys</taxon>
    </lineage>
</organism>
<feature type="DNA-binding region" description="H-T-H motif" evidence="2">
    <location>
        <begin position="45"/>
        <end position="64"/>
    </location>
</feature>
<accession>A0A345ZV26</accession>
<dbReference type="EMBL" id="CP031417">
    <property type="protein sequence ID" value="AXK80773.1"/>
    <property type="molecule type" value="Genomic_DNA"/>
</dbReference>
<dbReference type="PANTHER" id="PTHR30055:SF200">
    <property type="entry name" value="HTH-TYPE TRANSCRIPTIONAL REPRESSOR BDCR"/>
    <property type="match status" value="1"/>
</dbReference>